<comment type="caution">
    <text evidence="2">The sequence shown here is derived from an EMBL/GenBank/DDBJ whole genome shotgun (WGS) entry which is preliminary data.</text>
</comment>
<protein>
    <submittedName>
        <fullName evidence="2">Dehydrogenase</fullName>
    </submittedName>
</protein>
<dbReference type="Proteomes" id="UP000646365">
    <property type="component" value="Unassembled WGS sequence"/>
</dbReference>
<dbReference type="PANTHER" id="PTHR42879">
    <property type="entry name" value="3-OXOACYL-(ACYL-CARRIER-PROTEIN) REDUCTASE"/>
    <property type="match status" value="1"/>
</dbReference>
<evidence type="ECO:0000313" key="3">
    <source>
        <dbReference type="Proteomes" id="UP000646365"/>
    </source>
</evidence>
<dbReference type="PRINTS" id="PR00081">
    <property type="entry name" value="GDHRDH"/>
</dbReference>
<dbReference type="FunFam" id="3.40.50.720:FF:000642">
    <property type="entry name" value="Short-chain dehydrogenase/reductase SDR"/>
    <property type="match status" value="1"/>
</dbReference>
<dbReference type="AlphaFoldDB" id="A0A8J3E4V4"/>
<dbReference type="PANTHER" id="PTHR42879:SF6">
    <property type="entry name" value="NADPH-DEPENDENT REDUCTASE BACG"/>
    <property type="match status" value="1"/>
</dbReference>
<dbReference type="InterPro" id="IPR036291">
    <property type="entry name" value="NAD(P)-bd_dom_sf"/>
</dbReference>
<dbReference type="EMBL" id="BMJQ01000011">
    <property type="protein sequence ID" value="GGF30328.1"/>
    <property type="molecule type" value="Genomic_DNA"/>
</dbReference>
<dbReference type="InterPro" id="IPR002347">
    <property type="entry name" value="SDR_fam"/>
</dbReference>
<dbReference type="InterPro" id="IPR050259">
    <property type="entry name" value="SDR"/>
</dbReference>
<dbReference type="Gene3D" id="3.40.50.720">
    <property type="entry name" value="NAD(P)-binding Rossmann-like Domain"/>
    <property type="match status" value="1"/>
</dbReference>
<evidence type="ECO:0000256" key="1">
    <source>
        <dbReference type="ARBA" id="ARBA00006484"/>
    </source>
</evidence>
<evidence type="ECO:0000313" key="2">
    <source>
        <dbReference type="EMBL" id="GGF30328.1"/>
    </source>
</evidence>
<proteinExistence type="inferred from homology"/>
<organism evidence="2 3">
    <name type="scientific">Aliidongia dinghuensis</name>
    <dbReference type="NCBI Taxonomy" id="1867774"/>
    <lineage>
        <taxon>Bacteria</taxon>
        <taxon>Pseudomonadati</taxon>
        <taxon>Pseudomonadota</taxon>
        <taxon>Alphaproteobacteria</taxon>
        <taxon>Rhodospirillales</taxon>
        <taxon>Dongiaceae</taxon>
        <taxon>Aliidongia</taxon>
    </lineage>
</organism>
<keyword evidence="3" id="KW-1185">Reference proteome</keyword>
<comment type="similarity">
    <text evidence="1">Belongs to the short-chain dehydrogenases/reductases (SDR) family.</text>
</comment>
<reference evidence="2" key="2">
    <citation type="submission" date="2020-09" db="EMBL/GenBank/DDBJ databases">
        <authorList>
            <person name="Sun Q."/>
            <person name="Zhou Y."/>
        </authorList>
    </citation>
    <scope>NUCLEOTIDE SEQUENCE</scope>
    <source>
        <strain evidence="2">CGMCC 1.15725</strain>
    </source>
</reference>
<dbReference type="RefSeq" id="WP_189049147.1">
    <property type="nucleotide sequence ID" value="NZ_BMJQ01000011.1"/>
</dbReference>
<name>A0A8J3E4V4_9PROT</name>
<dbReference type="SUPFAM" id="SSF51735">
    <property type="entry name" value="NAD(P)-binding Rossmann-fold domains"/>
    <property type="match status" value="1"/>
</dbReference>
<accession>A0A8J3E4V4</accession>
<reference evidence="2" key="1">
    <citation type="journal article" date="2014" name="Int. J. Syst. Evol. Microbiol.">
        <title>Complete genome sequence of Corynebacterium casei LMG S-19264T (=DSM 44701T), isolated from a smear-ripened cheese.</title>
        <authorList>
            <consortium name="US DOE Joint Genome Institute (JGI-PGF)"/>
            <person name="Walter F."/>
            <person name="Albersmeier A."/>
            <person name="Kalinowski J."/>
            <person name="Ruckert C."/>
        </authorList>
    </citation>
    <scope>NUCLEOTIDE SEQUENCE</scope>
    <source>
        <strain evidence="2">CGMCC 1.15725</strain>
    </source>
</reference>
<dbReference type="Pfam" id="PF13561">
    <property type="entry name" value="adh_short_C2"/>
    <property type="match status" value="1"/>
</dbReference>
<sequence length="261" mass="26907">MDLGLRGRKAIVCAASQGLGRASAMALGKEGVDLVINARGAAALEEAAEEIRRETGVRVTPVAGDITTSAGRDAVLAACPDPGILVNNAGGPPPGDFRNVSHEDWLAAVEANMLTPILLIRAVIDGMTARGFGRIVNITTSGVKSPATYPQLGVSIGVRAGLTGFAGVLARQVARHNVTINGLLPGRFETARLAQNLKFAAAEAGVDEAELAARLRAENPAGRFGRAEEFGQMCAFLCSAQAGYLNGQNIVLDGGAFSGLF</sequence>
<gene>
    <name evidence="2" type="ORF">GCM10011611_40520</name>
</gene>